<feature type="domain" description="BES1/BZR1 plant transcription factor N-terminal" evidence="8">
    <location>
        <begin position="35"/>
        <end position="108"/>
    </location>
</feature>
<reference evidence="9" key="1">
    <citation type="journal article" date="2017" name="Gigascience">
        <title>The genome draft of coconut (Cocos nucifera).</title>
        <authorList>
            <person name="Xiao Y."/>
            <person name="Xu P."/>
            <person name="Fan H."/>
            <person name="Baudouin L."/>
            <person name="Xia W."/>
            <person name="Bocs S."/>
            <person name="Xu J."/>
            <person name="Li Q."/>
            <person name="Guo A."/>
            <person name="Zhou L."/>
            <person name="Li J."/>
            <person name="Wu Y."/>
            <person name="Ma Z."/>
            <person name="Armero A."/>
            <person name="Issali A.E."/>
            <person name="Liu N."/>
            <person name="Peng M."/>
            <person name="Yang Y."/>
        </authorList>
    </citation>
    <scope>NUCLEOTIDE SEQUENCE</scope>
    <source>
        <tissue evidence="9">Spear leaf of Hainan Tall coconut</tissue>
    </source>
</reference>
<keyword evidence="10" id="KW-1185">Reference proteome</keyword>
<evidence type="ECO:0000256" key="5">
    <source>
        <dbReference type="ARBA" id="ARBA00023125"/>
    </source>
</evidence>
<dbReference type="GO" id="GO:0006351">
    <property type="term" value="P:DNA-templated transcription"/>
    <property type="evidence" value="ECO:0007669"/>
    <property type="project" value="InterPro"/>
</dbReference>
<evidence type="ECO:0000256" key="6">
    <source>
        <dbReference type="ARBA" id="ARBA00023163"/>
    </source>
</evidence>
<dbReference type="Proteomes" id="UP000797356">
    <property type="component" value="Chromosome 15"/>
</dbReference>
<gene>
    <name evidence="9" type="ORF">COCNU_15G003750</name>
</gene>
<protein>
    <recommendedName>
        <fullName evidence="7">Protein BZR1 homolog</fullName>
    </recommendedName>
    <alternativeName>
        <fullName evidence="7">Protein BRASSINAZOLE-RESISTANT 1 homolog</fullName>
    </alternativeName>
</protein>
<dbReference type="GO" id="GO:0009742">
    <property type="term" value="P:brassinosteroid mediated signaling pathway"/>
    <property type="evidence" value="ECO:0007669"/>
    <property type="project" value="UniProtKB-UniRule"/>
</dbReference>
<comment type="caution">
    <text evidence="9">The sequence shown here is derived from an EMBL/GenBank/DDBJ whole genome shotgun (WGS) entry which is preliminary data.</text>
</comment>
<dbReference type="GO" id="GO:0003700">
    <property type="term" value="F:DNA-binding transcription factor activity"/>
    <property type="evidence" value="ECO:0007669"/>
    <property type="project" value="UniProtKB-UniRule"/>
</dbReference>
<evidence type="ECO:0000313" key="10">
    <source>
        <dbReference type="Proteomes" id="UP000797356"/>
    </source>
</evidence>
<evidence type="ECO:0000256" key="2">
    <source>
        <dbReference type="ARBA" id="ARBA00022604"/>
    </source>
</evidence>
<sequence length="126" mass="15012">MEEERVVKRRGCIKTTRGAWLVRRQGRGGSVVTSWRRPSERERENNRLRERRRREVAARIYAGLRKHGNYELPKHADQNDVLKALCNEAGWHVEEDGTIYRSQLEHHMNAMDQTTKFEDRLILMEK</sequence>
<evidence type="ECO:0000259" key="8">
    <source>
        <dbReference type="Pfam" id="PF05687"/>
    </source>
</evidence>
<dbReference type="PANTHER" id="PTHR31506">
    <property type="entry name" value="BES1/BZR1 HOMOLOG PROTEIN 3-RELATED"/>
    <property type="match status" value="1"/>
</dbReference>
<keyword evidence="6 7" id="KW-0804">Transcription</keyword>
<evidence type="ECO:0000313" key="9">
    <source>
        <dbReference type="EMBL" id="KAG1370009.1"/>
    </source>
</evidence>
<dbReference type="EMBL" id="CM017886">
    <property type="protein sequence ID" value="KAG1370009.1"/>
    <property type="molecule type" value="Genomic_DNA"/>
</dbReference>
<accession>A0A8K0IX64</accession>
<dbReference type="InterPro" id="IPR033264">
    <property type="entry name" value="BZR"/>
</dbReference>
<evidence type="ECO:0000256" key="7">
    <source>
        <dbReference type="RuleBase" id="RU369040"/>
    </source>
</evidence>
<dbReference type="PANTHER" id="PTHR31506:SF21">
    <property type="entry name" value="PROTEIN BZR1 HOMOLOG"/>
    <property type="match status" value="1"/>
</dbReference>
<dbReference type="GO" id="GO:0003677">
    <property type="term" value="F:DNA binding"/>
    <property type="evidence" value="ECO:0007669"/>
    <property type="project" value="UniProtKB-UniRule"/>
</dbReference>
<comment type="function">
    <text evidence="7">Functions in brassinosteroid signaling. May function as transcriptional repressor.</text>
</comment>
<dbReference type="InterPro" id="IPR008540">
    <property type="entry name" value="BES1_N"/>
</dbReference>
<reference evidence="9" key="2">
    <citation type="submission" date="2019-07" db="EMBL/GenBank/DDBJ databases">
        <authorList>
            <person name="Yang Y."/>
            <person name="Bocs S."/>
            <person name="Baudouin L."/>
        </authorList>
    </citation>
    <scope>NUCLEOTIDE SEQUENCE</scope>
    <source>
        <tissue evidence="9">Spear leaf of Hainan Tall coconut</tissue>
    </source>
</reference>
<keyword evidence="3 7" id="KW-1070">Brassinosteroid signaling pathway</keyword>
<proteinExistence type="inferred from homology"/>
<dbReference type="GO" id="GO:0005634">
    <property type="term" value="C:nucleus"/>
    <property type="evidence" value="ECO:0007669"/>
    <property type="project" value="UniProtKB-SubCell"/>
</dbReference>
<keyword evidence="5 7" id="KW-0238">DNA-binding</keyword>
<organism evidence="9 10">
    <name type="scientific">Cocos nucifera</name>
    <name type="common">Coconut palm</name>
    <dbReference type="NCBI Taxonomy" id="13894"/>
    <lineage>
        <taxon>Eukaryota</taxon>
        <taxon>Viridiplantae</taxon>
        <taxon>Streptophyta</taxon>
        <taxon>Embryophyta</taxon>
        <taxon>Tracheophyta</taxon>
        <taxon>Spermatophyta</taxon>
        <taxon>Magnoliopsida</taxon>
        <taxon>Liliopsida</taxon>
        <taxon>Arecaceae</taxon>
        <taxon>Arecoideae</taxon>
        <taxon>Cocoseae</taxon>
        <taxon>Attaleinae</taxon>
        <taxon>Cocos</taxon>
    </lineage>
</organism>
<evidence type="ECO:0000256" key="4">
    <source>
        <dbReference type="ARBA" id="ARBA00023015"/>
    </source>
</evidence>
<comment type="subcellular location">
    <subcellularLocation>
        <location evidence="7">Nucleus</location>
    </subcellularLocation>
</comment>
<dbReference type="OrthoDB" id="1907033at2759"/>
<keyword evidence="4 7" id="KW-0805">Transcription regulation</keyword>
<evidence type="ECO:0000256" key="3">
    <source>
        <dbReference type="ARBA" id="ARBA00022626"/>
    </source>
</evidence>
<dbReference type="AlphaFoldDB" id="A0A8K0IX64"/>
<name>A0A8K0IX64_COCNU</name>
<keyword evidence="2" id="KW-0341">Growth regulation</keyword>
<evidence type="ECO:0000256" key="1">
    <source>
        <dbReference type="ARBA" id="ARBA00005909"/>
    </source>
</evidence>
<comment type="similarity">
    <text evidence="1 7">Belongs to the BZR/LAT61 family.</text>
</comment>
<dbReference type="Pfam" id="PF05687">
    <property type="entry name" value="BES1_N"/>
    <property type="match status" value="1"/>
</dbReference>